<dbReference type="Gene3D" id="1.20.245.10">
    <property type="entry name" value="Lipoxygenase-1, Domain 5"/>
    <property type="match status" value="3"/>
</dbReference>
<organism evidence="19 20">
    <name type="scientific">Apodemus speciosus</name>
    <name type="common">Large Japanese field mouse</name>
    <dbReference type="NCBI Taxonomy" id="105296"/>
    <lineage>
        <taxon>Eukaryota</taxon>
        <taxon>Metazoa</taxon>
        <taxon>Chordata</taxon>
        <taxon>Craniata</taxon>
        <taxon>Vertebrata</taxon>
        <taxon>Euteleostomi</taxon>
        <taxon>Mammalia</taxon>
        <taxon>Eutheria</taxon>
        <taxon>Euarchontoglires</taxon>
        <taxon>Glires</taxon>
        <taxon>Rodentia</taxon>
        <taxon>Myomorpha</taxon>
        <taxon>Muroidea</taxon>
        <taxon>Muridae</taxon>
        <taxon>Murinae</taxon>
        <taxon>Apodemus</taxon>
    </lineage>
</organism>
<evidence type="ECO:0000256" key="6">
    <source>
        <dbReference type="ARBA" id="ARBA00009419"/>
    </source>
</evidence>
<keyword evidence="9 16" id="KW-0223">Dioxygenase</keyword>
<evidence type="ECO:0000256" key="11">
    <source>
        <dbReference type="ARBA" id="ARBA00023004"/>
    </source>
</evidence>
<reference evidence="19 20" key="1">
    <citation type="submission" date="2024-08" db="EMBL/GenBank/DDBJ databases">
        <title>The draft genome of Apodemus speciosus.</title>
        <authorList>
            <person name="Nabeshima K."/>
            <person name="Suzuki S."/>
            <person name="Onuma M."/>
        </authorList>
    </citation>
    <scope>NUCLEOTIDE SEQUENCE [LARGE SCALE GENOMIC DNA]</scope>
    <source>
        <strain evidence="19">IB14-021</strain>
    </source>
</reference>
<evidence type="ECO:0000259" key="18">
    <source>
        <dbReference type="PROSITE" id="PS51393"/>
    </source>
</evidence>
<dbReference type="Gene3D" id="3.10.450.60">
    <property type="match status" value="1"/>
</dbReference>
<evidence type="ECO:0000256" key="10">
    <source>
        <dbReference type="ARBA" id="ARBA00023002"/>
    </source>
</evidence>
<dbReference type="Pfam" id="PF00305">
    <property type="entry name" value="Lipoxygenase"/>
    <property type="match status" value="1"/>
</dbReference>
<protein>
    <submittedName>
        <fullName evidence="19">Polyunsaturated fatty acid (12S)/(13S)-lipoxygenase, epidermal-type</fullName>
    </submittedName>
</protein>
<dbReference type="SUPFAM" id="SSF48484">
    <property type="entry name" value="Lipoxigenase"/>
    <property type="match status" value="1"/>
</dbReference>
<evidence type="ECO:0000256" key="4">
    <source>
        <dbReference type="ARBA" id="ARBA00005189"/>
    </source>
</evidence>
<evidence type="ECO:0000256" key="13">
    <source>
        <dbReference type="ARBA" id="ARBA00023136"/>
    </source>
</evidence>
<evidence type="ECO:0000256" key="5">
    <source>
        <dbReference type="ARBA" id="ARBA00007293"/>
    </source>
</evidence>
<comment type="subcellular location">
    <subcellularLocation>
        <location evidence="3">Cytoplasm</location>
    </subcellularLocation>
    <subcellularLocation>
        <location evidence="2">Membrane</location>
    </subcellularLocation>
</comment>
<dbReference type="Pfam" id="PF02991">
    <property type="entry name" value="ATG8"/>
    <property type="match status" value="1"/>
</dbReference>
<feature type="domain" description="PLAT" evidence="17">
    <location>
        <begin position="88"/>
        <end position="202"/>
    </location>
</feature>
<dbReference type="InterPro" id="IPR001885">
    <property type="entry name" value="LipOase_mml"/>
</dbReference>
<dbReference type="InterPro" id="IPR020834">
    <property type="entry name" value="LipOase_CS"/>
</dbReference>
<keyword evidence="14" id="KW-0449">Lipoprotein</keyword>
<dbReference type="SUPFAM" id="SSF54236">
    <property type="entry name" value="Ubiquitin-like"/>
    <property type="match status" value="1"/>
</dbReference>
<evidence type="ECO:0000256" key="12">
    <source>
        <dbReference type="ARBA" id="ARBA00023098"/>
    </source>
</evidence>
<dbReference type="InterPro" id="IPR004241">
    <property type="entry name" value="Atg8-like"/>
</dbReference>
<dbReference type="InterPro" id="IPR036226">
    <property type="entry name" value="LipOase_C_sf"/>
</dbReference>
<dbReference type="InterPro" id="IPR020833">
    <property type="entry name" value="LipOase_Fe_BS"/>
</dbReference>
<dbReference type="PROSITE" id="PS00081">
    <property type="entry name" value="LIPOXYGENASE_2"/>
    <property type="match status" value="1"/>
</dbReference>
<dbReference type="Gene3D" id="2.60.60.20">
    <property type="entry name" value="PLAT/LH2 domain"/>
    <property type="match status" value="1"/>
</dbReference>
<dbReference type="Gene3D" id="3.10.20.90">
    <property type="entry name" value="Phosphatidylinositol 3-kinase Catalytic Subunit, Chain A, domain 1"/>
    <property type="match status" value="1"/>
</dbReference>
<comment type="caution">
    <text evidence="19">The sequence shown here is derived from an EMBL/GenBank/DDBJ whole genome shotgun (WGS) entry which is preliminary data.</text>
</comment>
<comment type="caution">
    <text evidence="15">Lacks conserved residue(s) required for the propagation of feature annotation.</text>
</comment>
<keyword evidence="13" id="KW-0472">Membrane</keyword>
<dbReference type="PANTHER" id="PTHR11771">
    <property type="entry name" value="LIPOXYGENASE"/>
    <property type="match status" value="1"/>
</dbReference>
<keyword evidence="7" id="KW-0963">Cytoplasm</keyword>
<dbReference type="Pfam" id="PF01477">
    <property type="entry name" value="PLAT"/>
    <property type="match status" value="1"/>
</dbReference>
<accession>A0ABQ0FAR5</accession>
<dbReference type="InterPro" id="IPR013819">
    <property type="entry name" value="LipOase_C"/>
</dbReference>
<proteinExistence type="inferred from homology"/>
<evidence type="ECO:0000256" key="2">
    <source>
        <dbReference type="ARBA" id="ARBA00004370"/>
    </source>
</evidence>
<dbReference type="SMART" id="SM00308">
    <property type="entry name" value="LH2"/>
    <property type="match status" value="1"/>
</dbReference>
<feature type="domain" description="Lipoxygenase" evidence="18">
    <location>
        <begin position="202"/>
        <end position="717"/>
    </location>
</feature>
<keyword evidence="11 16" id="KW-0408">Iron</keyword>
<comment type="similarity">
    <text evidence="5">Belongs to the ATG8 family.</text>
</comment>
<gene>
    <name evidence="19" type="ORF">APTSU1_001158400</name>
</gene>
<keyword evidence="12" id="KW-0443">Lipid metabolism</keyword>
<evidence type="ECO:0000256" key="7">
    <source>
        <dbReference type="ARBA" id="ARBA00022490"/>
    </source>
</evidence>
<keyword evidence="8 16" id="KW-0479">Metal-binding</keyword>
<comment type="cofactor">
    <cofactor evidence="1 16">
        <name>Fe cation</name>
        <dbReference type="ChEBI" id="CHEBI:24875"/>
    </cofactor>
</comment>
<evidence type="ECO:0000313" key="19">
    <source>
        <dbReference type="EMBL" id="GAB1296349.1"/>
    </source>
</evidence>
<evidence type="ECO:0000256" key="16">
    <source>
        <dbReference type="RuleBase" id="RU003974"/>
    </source>
</evidence>
<dbReference type="PRINTS" id="PR00087">
    <property type="entry name" value="LIPOXYGENASE"/>
</dbReference>
<dbReference type="InterPro" id="IPR001024">
    <property type="entry name" value="PLAT/LH2_dom"/>
</dbReference>
<evidence type="ECO:0000256" key="3">
    <source>
        <dbReference type="ARBA" id="ARBA00004496"/>
    </source>
</evidence>
<name>A0ABQ0FAR5_APOSI</name>
<dbReference type="PROSITE" id="PS51393">
    <property type="entry name" value="LIPOXYGENASE_3"/>
    <property type="match status" value="1"/>
</dbReference>
<keyword evidence="10 16" id="KW-0560">Oxidoreductase</keyword>
<comment type="pathway">
    <text evidence="4">Lipid metabolism.</text>
</comment>
<evidence type="ECO:0000256" key="8">
    <source>
        <dbReference type="ARBA" id="ARBA00022723"/>
    </source>
</evidence>
<dbReference type="PRINTS" id="PR00467">
    <property type="entry name" value="MAMLPOXGNASE"/>
</dbReference>
<dbReference type="SUPFAM" id="SSF49723">
    <property type="entry name" value="Lipase/lipooxygenase domain (PLAT/LH2 domain)"/>
    <property type="match status" value="1"/>
</dbReference>
<evidence type="ECO:0000256" key="14">
    <source>
        <dbReference type="ARBA" id="ARBA00023288"/>
    </source>
</evidence>
<dbReference type="InterPro" id="IPR036392">
    <property type="entry name" value="PLAT/LH2_dom_sf"/>
</dbReference>
<dbReference type="InterPro" id="IPR000907">
    <property type="entry name" value="LipOase"/>
</dbReference>
<evidence type="ECO:0000256" key="9">
    <source>
        <dbReference type="ARBA" id="ARBA00022964"/>
    </source>
</evidence>
<keyword evidence="20" id="KW-1185">Reference proteome</keyword>
<dbReference type="PROSITE" id="PS00711">
    <property type="entry name" value="LIPOXYGENASE_1"/>
    <property type="match status" value="1"/>
</dbReference>
<evidence type="ECO:0000259" key="17">
    <source>
        <dbReference type="PROSITE" id="PS50095"/>
    </source>
</evidence>
<dbReference type="InterPro" id="IPR029071">
    <property type="entry name" value="Ubiquitin-like_domsf"/>
</dbReference>
<comment type="similarity">
    <text evidence="6 16">Belongs to the lipoxygenase family.</text>
</comment>
<dbReference type="PROSITE" id="PS50095">
    <property type="entry name" value="PLAT"/>
    <property type="match status" value="1"/>
</dbReference>
<evidence type="ECO:0000313" key="20">
    <source>
        <dbReference type="Proteomes" id="UP001623349"/>
    </source>
</evidence>
<sequence length="717" mass="82063">MRGVREDQSEVPDRVPVIVEKVSGSQIVDIDKRKYLVPSDITVAQFMWIIRKRIQLPSEKAIFLFVAKTVPQSSLTMGQLYEKEKDEDGFLYVAYSGENTCWARGSTNLVQLWLVGEHGEADLGKQLRPLPGKKTELEIDVPVHLGRLLVVKLRKHKGLLDSDWFCKWITVQGPGTQGEAFFPCYSWVQAKETICLLEGTALKVNDDTQNLFRKYREQELQDRRSVYRWGSWKEGLILPIAGSTERDLPRNQRFMKDKDLDFSLSLAKVLKDFAIKGTLDFVSRVQKLEDYQKTFPHTKTALPGRVRDSWKDDALFGYQFLNGANPMLLRRCKRLPARLVLPPGMEDLQTQLEKELKAGSLFEADFSLLDGVKPNIIIFKQQYVTAPLVMLKLQPDGRLLPMVIQLQPPRHGCLPPLLFLPSDPPMAWLLAKIWVRSSDFQLHQLQSHLLRGHLMAEVISVATMRSLPSLHPIYKLLAPHFRYTMEINTLARNNLVSEWGIFDLVVSTGSGGHVDILQRATSCLTYRSLCPPDDLADRGLLGVKSSLYAQDALRLWEIISRYVERMVELFYRSDRDVKEDPELQVWCREVTEVGLLGAQDRGLDWYAWIPNGPCTMRKPPPTSKDVTERDILDTLPCLQQARMQMTFTQFLGRRQPVMVALGQHKEEYFSGPGPRAVLKQFQEELAVMDKEIEVRNASLDLPYEYLRPSLVENSVTI</sequence>
<evidence type="ECO:0000256" key="1">
    <source>
        <dbReference type="ARBA" id="ARBA00001962"/>
    </source>
</evidence>
<dbReference type="Proteomes" id="UP001623349">
    <property type="component" value="Unassembled WGS sequence"/>
</dbReference>
<evidence type="ECO:0000256" key="15">
    <source>
        <dbReference type="PROSITE-ProRule" id="PRU00152"/>
    </source>
</evidence>
<dbReference type="EMBL" id="BAAFST010000011">
    <property type="protein sequence ID" value="GAB1296349.1"/>
    <property type="molecule type" value="Genomic_DNA"/>
</dbReference>